<feature type="domain" description="DUF2726" evidence="1">
    <location>
        <begin position="91"/>
        <end position="213"/>
    </location>
</feature>
<dbReference type="Gene3D" id="3.40.960.10">
    <property type="entry name" value="VSR Endonuclease"/>
    <property type="match status" value="1"/>
</dbReference>
<organism evidence="2 3">
    <name type="scientific">Bacteroides finegoldii</name>
    <dbReference type="NCBI Taxonomy" id="338188"/>
    <lineage>
        <taxon>Bacteria</taxon>
        <taxon>Pseudomonadati</taxon>
        <taxon>Bacteroidota</taxon>
        <taxon>Bacteroidia</taxon>
        <taxon>Bacteroidales</taxon>
        <taxon>Bacteroidaceae</taxon>
        <taxon>Bacteroides</taxon>
    </lineage>
</organism>
<accession>A0A174GAR3</accession>
<evidence type="ECO:0000259" key="1">
    <source>
        <dbReference type="Pfam" id="PF10881"/>
    </source>
</evidence>
<proteinExistence type="predicted"/>
<name>A0A174GAR3_9BACE</name>
<protein>
    <submittedName>
        <fullName evidence="2">Uncharacterized conserved protein (DUF2075)./Protein of uncharacterized function (DUF2726)</fullName>
    </submittedName>
</protein>
<dbReference type="InterPro" id="IPR027417">
    <property type="entry name" value="P-loop_NTPase"/>
</dbReference>
<dbReference type="InterPro" id="IPR024402">
    <property type="entry name" value="DUF2726"/>
</dbReference>
<gene>
    <name evidence="2" type="ORF">ERS852397_02338</name>
</gene>
<reference evidence="2 3" key="1">
    <citation type="submission" date="2015-09" db="EMBL/GenBank/DDBJ databases">
        <authorList>
            <consortium name="Pathogen Informatics"/>
        </authorList>
    </citation>
    <scope>NUCLEOTIDE SEQUENCE [LARGE SCALE GENOMIC DNA]</scope>
    <source>
        <strain evidence="2 3">2789STDY5608840</strain>
    </source>
</reference>
<dbReference type="STRING" id="338188.ERS852397_02338"/>
<dbReference type="Pfam" id="PF10881">
    <property type="entry name" value="DUF2726"/>
    <property type="match status" value="1"/>
</dbReference>
<evidence type="ECO:0000313" key="3">
    <source>
        <dbReference type="Proteomes" id="UP000095517"/>
    </source>
</evidence>
<dbReference type="Proteomes" id="UP000095517">
    <property type="component" value="Unassembled WGS sequence"/>
</dbReference>
<evidence type="ECO:0000313" key="2">
    <source>
        <dbReference type="EMBL" id="CUO57979.1"/>
    </source>
</evidence>
<dbReference type="EMBL" id="CYZH01000011">
    <property type="protein sequence ID" value="CUO57979.1"/>
    <property type="molecule type" value="Genomic_DNA"/>
</dbReference>
<dbReference type="Gene3D" id="3.40.50.300">
    <property type="entry name" value="P-loop containing nucleotide triphosphate hydrolases"/>
    <property type="match status" value="1"/>
</dbReference>
<sequence>MTTVDDVITSFSDDPNLLNVAVSRAKSQFYLVASGNEQPKDCNISDLIAYIEYNNGTVSTSKIHSIFDYLYEQYTDARIAYLKKHKKISEYDSENLTFALLEDILKENINMRHLNIICHLPLYMLIQDYSLLNEEESKYAANINTHIDFLIYNRVSKQPVLAIETDGYTFHKSGTSQSERDIKKDRILELYGIPLVRLSTIGSNEKKIMEDKLNEILHLQTQ</sequence>
<dbReference type="AlphaFoldDB" id="A0A174GAR3"/>